<protein>
    <recommendedName>
        <fullName evidence="3">Subtilisin</fullName>
    </recommendedName>
</protein>
<evidence type="ECO:0000313" key="2">
    <source>
        <dbReference type="EMBL" id="CAD9378654.1"/>
    </source>
</evidence>
<feature type="signal peptide" evidence="1">
    <location>
        <begin position="1"/>
        <end position="25"/>
    </location>
</feature>
<organism evidence="2">
    <name type="scientific">Alexandrium andersonii</name>
    <dbReference type="NCBI Taxonomy" id="327968"/>
    <lineage>
        <taxon>Eukaryota</taxon>
        <taxon>Sar</taxon>
        <taxon>Alveolata</taxon>
        <taxon>Dinophyceae</taxon>
        <taxon>Gonyaulacales</taxon>
        <taxon>Pyrocystaceae</taxon>
        <taxon>Alexandrium</taxon>
    </lineage>
</organism>
<sequence>MAMLSGCSTGLFAVVAVLTLAGVEGAPGNLTGLAAAHAGNSSHAAPLLRGAAVAGVQTAAGYCSAADAAAMTKLGAGHAAGSFPEVVATCGKRSWSLFGGFHTDQFLSCVRAGTGISAPCSSCFGTFGQYAYRNCKFTCLFGSWCGRRCLDCVKPSRGAVDQCTAVTVPLPTEC</sequence>
<dbReference type="AlphaFoldDB" id="A0A7S2AV74"/>
<evidence type="ECO:0000256" key="1">
    <source>
        <dbReference type="SAM" id="SignalP"/>
    </source>
</evidence>
<gene>
    <name evidence="2" type="ORF">AAND1436_LOCUS7141</name>
</gene>
<evidence type="ECO:0008006" key="3">
    <source>
        <dbReference type="Google" id="ProtNLM"/>
    </source>
</evidence>
<accession>A0A7S2AV74</accession>
<feature type="chain" id="PRO_5030566459" description="Subtilisin" evidence="1">
    <location>
        <begin position="26"/>
        <end position="174"/>
    </location>
</feature>
<reference evidence="2" key="1">
    <citation type="submission" date="2021-01" db="EMBL/GenBank/DDBJ databases">
        <authorList>
            <person name="Corre E."/>
            <person name="Pelletier E."/>
            <person name="Niang G."/>
            <person name="Scheremetjew M."/>
            <person name="Finn R."/>
            <person name="Kale V."/>
            <person name="Holt S."/>
            <person name="Cochrane G."/>
            <person name="Meng A."/>
            <person name="Brown T."/>
            <person name="Cohen L."/>
        </authorList>
    </citation>
    <scope>NUCLEOTIDE SEQUENCE</scope>
    <source>
        <strain evidence="2">CCMP2222</strain>
    </source>
</reference>
<proteinExistence type="predicted"/>
<dbReference type="EMBL" id="HBGQ01014419">
    <property type="protein sequence ID" value="CAD9378654.1"/>
    <property type="molecule type" value="Transcribed_RNA"/>
</dbReference>
<name>A0A7S2AV74_9DINO</name>
<keyword evidence="1" id="KW-0732">Signal</keyword>